<dbReference type="SMART" id="SM00245">
    <property type="entry name" value="TSPc"/>
    <property type="match status" value="1"/>
</dbReference>
<dbReference type="RefSeq" id="WP_184629266.1">
    <property type="nucleotide sequence ID" value="NZ_JACHCC010000020.1"/>
</dbReference>
<name>A0A7X0MN07_9SPHI</name>
<dbReference type="Proteomes" id="UP000521017">
    <property type="component" value="Unassembled WGS sequence"/>
</dbReference>
<proteinExistence type="predicted"/>
<dbReference type="Gene3D" id="3.30.750.44">
    <property type="match status" value="1"/>
</dbReference>
<sequence length="748" mass="84515">MYKIGANFCFFWMIILSSLSSCGQREESLNVNGENIDGFKKKPIGWSYSLNGEQNKAYQVTLDSTTKIKGKYSFLIKNIGNFSNFGAIDYPINRTFKGRLIELKGYIKTQDVNTGYAGIWLRIDGVEGAIAFDNMSKSGVRGTNDWKPYSIKLPYDSKSAKAIHIGGLLVGNGRAWYDGFELFIDGKPLEKTELIPFILKKSDSDTVYNRSSGIKISNLTPQLVNNLAIAGQFWGFLKYHHTAIAKGEYNWDAELFRLLPNVIQAKSNSELSKALENYLDRLPKLPICNECNSIQKNIALSPNYGFLFNHSILSKSLIEKLVFVKNNRNVNTNYYLSFNHYNGNPQFDHEKQYPSMIYPDAGYRLLSLFRYWTMINYYYPYKDVIGSDWNKVLMDYIPVFINARDKNEYVLAVLRLIATVNDTHANIWGGNNILNEIKGKFTVPFEANFIENKLVITGYLVDTLGVSSKFKIGDIITSINGKKVEEEVKRYLPITPASNYDTQLRDLPSSYLLRSNENSFHISLIRNEKVLTESINGIGSSNINNKYLYKDKVAYKLLSNNIGYLFPAKYKNSDLPEVRRLFKDTKGMIIDMRGYPRDFIVHEFGAYLKSMPSSFAKVSKAWSNLPGLFIYGSQIYNGVLSNNAYTGEIIILVNSETQSRGEFTTMAFQSSKKVKVLGSITAGADGDVSKIVLPGGINTMISGIGIFYPNGDRTQRVGVKIDYKVKPTILGIMTGKDELLEKAKELLK</sequence>
<dbReference type="Gene3D" id="2.60.120.260">
    <property type="entry name" value="Galactose-binding domain-like"/>
    <property type="match status" value="1"/>
</dbReference>
<dbReference type="InterPro" id="IPR005151">
    <property type="entry name" value="Tail-specific_protease"/>
</dbReference>
<evidence type="ECO:0000313" key="2">
    <source>
        <dbReference type="EMBL" id="MBB6503028.1"/>
    </source>
</evidence>
<dbReference type="AlphaFoldDB" id="A0A7X0MN07"/>
<dbReference type="InterPro" id="IPR036034">
    <property type="entry name" value="PDZ_sf"/>
</dbReference>
<dbReference type="EMBL" id="JACHCC010000020">
    <property type="protein sequence ID" value="MBB6503028.1"/>
    <property type="molecule type" value="Genomic_DNA"/>
</dbReference>
<dbReference type="SUPFAM" id="SSF52096">
    <property type="entry name" value="ClpP/crotonase"/>
    <property type="match status" value="1"/>
</dbReference>
<evidence type="ECO:0000259" key="1">
    <source>
        <dbReference type="SMART" id="SM00245"/>
    </source>
</evidence>
<dbReference type="PROSITE" id="PS51257">
    <property type="entry name" value="PROKAR_LIPOPROTEIN"/>
    <property type="match status" value="1"/>
</dbReference>
<dbReference type="GO" id="GO:0006508">
    <property type="term" value="P:proteolysis"/>
    <property type="evidence" value="ECO:0007669"/>
    <property type="project" value="InterPro"/>
</dbReference>
<gene>
    <name evidence="2" type="ORF">HDF25_005214</name>
</gene>
<organism evidence="2 3">
    <name type="scientific">Pedobacter cryoconitis</name>
    <dbReference type="NCBI Taxonomy" id="188932"/>
    <lineage>
        <taxon>Bacteria</taxon>
        <taxon>Pseudomonadati</taxon>
        <taxon>Bacteroidota</taxon>
        <taxon>Sphingobacteriia</taxon>
        <taxon>Sphingobacteriales</taxon>
        <taxon>Sphingobacteriaceae</taxon>
        <taxon>Pedobacter</taxon>
    </lineage>
</organism>
<comment type="caution">
    <text evidence="2">The sequence shown here is derived from an EMBL/GenBank/DDBJ whole genome shotgun (WGS) entry which is preliminary data.</text>
</comment>
<evidence type="ECO:0000313" key="3">
    <source>
        <dbReference type="Proteomes" id="UP000521017"/>
    </source>
</evidence>
<feature type="domain" description="Tail specific protease" evidence="1">
    <location>
        <begin position="541"/>
        <end position="726"/>
    </location>
</feature>
<dbReference type="Gene3D" id="2.30.42.10">
    <property type="match status" value="1"/>
</dbReference>
<protein>
    <recommendedName>
        <fullName evidence="1">Tail specific protease domain-containing protein</fullName>
    </recommendedName>
</protein>
<reference evidence="2 3" key="1">
    <citation type="submission" date="2020-08" db="EMBL/GenBank/DDBJ databases">
        <title>Genomic Encyclopedia of Type Strains, Phase IV (KMG-V): Genome sequencing to study the core and pangenomes of soil and plant-associated prokaryotes.</title>
        <authorList>
            <person name="Whitman W."/>
        </authorList>
    </citation>
    <scope>NUCLEOTIDE SEQUENCE [LARGE SCALE GENOMIC DNA]</scope>
    <source>
        <strain evidence="2 3">M2T3</strain>
    </source>
</reference>
<dbReference type="GO" id="GO:0008236">
    <property type="term" value="F:serine-type peptidase activity"/>
    <property type="evidence" value="ECO:0007669"/>
    <property type="project" value="InterPro"/>
</dbReference>
<dbReference type="InterPro" id="IPR029045">
    <property type="entry name" value="ClpP/crotonase-like_dom_sf"/>
</dbReference>
<dbReference type="Pfam" id="PF03572">
    <property type="entry name" value="Peptidase_S41"/>
    <property type="match status" value="1"/>
</dbReference>
<dbReference type="Gene3D" id="3.90.226.10">
    <property type="entry name" value="2-enoyl-CoA Hydratase, Chain A, domain 1"/>
    <property type="match status" value="1"/>
</dbReference>
<accession>A0A7X0MN07</accession>